<dbReference type="PROSITE" id="PS00856">
    <property type="entry name" value="GUANYLATE_KINASE_1"/>
    <property type="match status" value="1"/>
</dbReference>
<keyword evidence="5 9" id="KW-0547">Nucleotide-binding</keyword>
<accession>A0ABS9KI55</accession>
<name>A0ABS9KI55_9BACT</name>
<comment type="catalytic activity">
    <reaction evidence="9">
        <text>GMP + ATP = GDP + ADP</text>
        <dbReference type="Rhea" id="RHEA:20780"/>
        <dbReference type="ChEBI" id="CHEBI:30616"/>
        <dbReference type="ChEBI" id="CHEBI:58115"/>
        <dbReference type="ChEBI" id="CHEBI:58189"/>
        <dbReference type="ChEBI" id="CHEBI:456216"/>
        <dbReference type="EC" id="2.7.4.8"/>
    </reaction>
</comment>
<keyword evidence="12" id="KW-1185">Reference proteome</keyword>
<dbReference type="Gene3D" id="3.30.63.10">
    <property type="entry name" value="Guanylate Kinase phosphate binding domain"/>
    <property type="match status" value="1"/>
</dbReference>
<evidence type="ECO:0000256" key="4">
    <source>
        <dbReference type="ARBA" id="ARBA00022679"/>
    </source>
</evidence>
<dbReference type="InterPro" id="IPR008145">
    <property type="entry name" value="GK/Ca_channel_bsu"/>
</dbReference>
<dbReference type="InterPro" id="IPR017665">
    <property type="entry name" value="Guanylate_kinase"/>
</dbReference>
<dbReference type="NCBIfam" id="TIGR03263">
    <property type="entry name" value="guanyl_kin"/>
    <property type="match status" value="1"/>
</dbReference>
<dbReference type="SMART" id="SM00072">
    <property type="entry name" value="GuKc"/>
    <property type="match status" value="1"/>
</dbReference>
<dbReference type="InterPro" id="IPR008144">
    <property type="entry name" value="Guanylate_kin-like_dom"/>
</dbReference>
<comment type="subcellular location">
    <subcellularLocation>
        <location evidence="9">Cytoplasm</location>
    </subcellularLocation>
</comment>
<feature type="domain" description="Guanylate kinase-like" evidence="10">
    <location>
        <begin position="5"/>
        <end position="185"/>
    </location>
</feature>
<evidence type="ECO:0000256" key="1">
    <source>
        <dbReference type="ARBA" id="ARBA00005790"/>
    </source>
</evidence>
<evidence type="ECO:0000256" key="7">
    <source>
        <dbReference type="ARBA" id="ARBA00022840"/>
    </source>
</evidence>
<keyword evidence="9" id="KW-0963">Cytoplasm</keyword>
<evidence type="ECO:0000313" key="12">
    <source>
        <dbReference type="Proteomes" id="UP001165366"/>
    </source>
</evidence>
<dbReference type="Pfam" id="PF00625">
    <property type="entry name" value="Guanylate_kin"/>
    <property type="match status" value="1"/>
</dbReference>
<dbReference type="SUPFAM" id="SSF52540">
    <property type="entry name" value="P-loop containing nucleoside triphosphate hydrolases"/>
    <property type="match status" value="1"/>
</dbReference>
<evidence type="ECO:0000313" key="11">
    <source>
        <dbReference type="EMBL" id="MCG2590540.1"/>
    </source>
</evidence>
<evidence type="ECO:0000256" key="9">
    <source>
        <dbReference type="HAMAP-Rule" id="MF_00328"/>
    </source>
</evidence>
<dbReference type="EMBL" id="JAKLWS010000035">
    <property type="protein sequence ID" value="MCG2590540.1"/>
    <property type="molecule type" value="Genomic_DNA"/>
</dbReference>
<dbReference type="InterPro" id="IPR020590">
    <property type="entry name" value="Guanylate_kinase_CS"/>
</dbReference>
<sequence>MSKKGKILVLVAPSGGGKTTMARRILDDFDQIRFSVSATTRPPRKGEKDGVNYHYISKEEFKEKIDNGDFLEWEEVYDGTLYGTLRKNVEKELEKGYFILLDIDVLGALNVKKIFEKDALAIFIQPPSIEILKERLQKRATDAQQDIQTRLERAKKEMAYANRFDHIIINDDLEKAYSQIKELVTNFIKQT</sequence>
<dbReference type="Proteomes" id="UP001165366">
    <property type="component" value="Unassembled WGS sequence"/>
</dbReference>
<dbReference type="InterPro" id="IPR027417">
    <property type="entry name" value="P-loop_NTPase"/>
</dbReference>
<protein>
    <recommendedName>
        <fullName evidence="3 9">Guanylate kinase</fullName>
        <ecNumber evidence="2 9">2.7.4.8</ecNumber>
    </recommendedName>
    <alternativeName>
        <fullName evidence="8 9">GMP kinase</fullName>
    </alternativeName>
</protein>
<dbReference type="PROSITE" id="PS50052">
    <property type="entry name" value="GUANYLATE_KINASE_2"/>
    <property type="match status" value="1"/>
</dbReference>
<comment type="similarity">
    <text evidence="1 9">Belongs to the guanylate kinase family.</text>
</comment>
<feature type="binding site" evidence="9">
    <location>
        <begin position="12"/>
        <end position="19"/>
    </location>
    <ligand>
        <name>ATP</name>
        <dbReference type="ChEBI" id="CHEBI:30616"/>
    </ligand>
</feature>
<organism evidence="11 12">
    <name type="scientific">Rhodohalobacter sulfatireducens</name>
    <dbReference type="NCBI Taxonomy" id="2911366"/>
    <lineage>
        <taxon>Bacteria</taxon>
        <taxon>Pseudomonadati</taxon>
        <taxon>Balneolota</taxon>
        <taxon>Balneolia</taxon>
        <taxon>Balneolales</taxon>
        <taxon>Balneolaceae</taxon>
        <taxon>Rhodohalobacter</taxon>
    </lineage>
</organism>
<dbReference type="PANTHER" id="PTHR23117">
    <property type="entry name" value="GUANYLATE KINASE-RELATED"/>
    <property type="match status" value="1"/>
</dbReference>
<evidence type="ECO:0000256" key="8">
    <source>
        <dbReference type="ARBA" id="ARBA00030128"/>
    </source>
</evidence>
<keyword evidence="4 9" id="KW-0808">Transferase</keyword>
<reference evidence="11" key="2">
    <citation type="submission" date="2024-05" db="EMBL/GenBank/DDBJ databases">
        <title>Rhodohalobacter halophilus gen. nov., sp. nov., a moderately halophilic member of the family Balneolaceae.</title>
        <authorList>
            <person name="Xia J."/>
        </authorList>
    </citation>
    <scope>NUCLEOTIDE SEQUENCE</scope>
    <source>
        <strain evidence="11">WB101</strain>
    </source>
</reference>
<evidence type="ECO:0000256" key="3">
    <source>
        <dbReference type="ARBA" id="ARBA00016296"/>
    </source>
</evidence>
<proteinExistence type="inferred from homology"/>
<dbReference type="GO" id="GO:0004385">
    <property type="term" value="F:GMP kinase activity"/>
    <property type="evidence" value="ECO:0007669"/>
    <property type="project" value="UniProtKB-EC"/>
</dbReference>
<reference evidence="11" key="1">
    <citation type="submission" date="2022-01" db="EMBL/GenBank/DDBJ databases">
        <authorList>
            <person name="Wang Y."/>
        </authorList>
    </citation>
    <scope>NUCLEOTIDE SEQUENCE</scope>
    <source>
        <strain evidence="11">WB101</strain>
    </source>
</reference>
<dbReference type="CDD" id="cd00071">
    <property type="entry name" value="GMPK"/>
    <property type="match status" value="1"/>
</dbReference>
<comment type="caution">
    <text evidence="11">The sequence shown here is derived from an EMBL/GenBank/DDBJ whole genome shotgun (WGS) entry which is preliminary data.</text>
</comment>
<evidence type="ECO:0000256" key="6">
    <source>
        <dbReference type="ARBA" id="ARBA00022777"/>
    </source>
</evidence>
<dbReference type="HAMAP" id="MF_00328">
    <property type="entry name" value="Guanylate_kinase"/>
    <property type="match status" value="1"/>
</dbReference>
<evidence type="ECO:0000256" key="2">
    <source>
        <dbReference type="ARBA" id="ARBA00012961"/>
    </source>
</evidence>
<keyword evidence="6 9" id="KW-0418">Kinase</keyword>
<dbReference type="RefSeq" id="WP_237855969.1">
    <property type="nucleotide sequence ID" value="NZ_JAKLWS010000035.1"/>
</dbReference>
<keyword evidence="7 9" id="KW-0067">ATP-binding</keyword>
<gene>
    <name evidence="9 11" type="primary">gmk</name>
    <name evidence="11" type="ORF">L6773_18330</name>
</gene>
<comment type="function">
    <text evidence="9">Essential for recycling GMP and indirectly, cGMP.</text>
</comment>
<dbReference type="PANTHER" id="PTHR23117:SF13">
    <property type="entry name" value="GUANYLATE KINASE"/>
    <property type="match status" value="1"/>
</dbReference>
<dbReference type="Gene3D" id="3.40.50.300">
    <property type="entry name" value="P-loop containing nucleotide triphosphate hydrolases"/>
    <property type="match status" value="1"/>
</dbReference>
<dbReference type="EC" id="2.7.4.8" evidence="2 9"/>
<evidence type="ECO:0000259" key="10">
    <source>
        <dbReference type="PROSITE" id="PS50052"/>
    </source>
</evidence>
<evidence type="ECO:0000256" key="5">
    <source>
        <dbReference type="ARBA" id="ARBA00022741"/>
    </source>
</evidence>